<dbReference type="InterPro" id="IPR032718">
    <property type="entry name" value="PGBD4_Znf_C"/>
</dbReference>
<organism evidence="2 3">
    <name type="scientific">Mythimna separata</name>
    <name type="common">Oriental armyworm</name>
    <name type="synonym">Pseudaletia separata</name>
    <dbReference type="NCBI Taxonomy" id="271217"/>
    <lineage>
        <taxon>Eukaryota</taxon>
        <taxon>Metazoa</taxon>
        <taxon>Ecdysozoa</taxon>
        <taxon>Arthropoda</taxon>
        <taxon>Hexapoda</taxon>
        <taxon>Insecta</taxon>
        <taxon>Pterygota</taxon>
        <taxon>Neoptera</taxon>
        <taxon>Endopterygota</taxon>
        <taxon>Lepidoptera</taxon>
        <taxon>Glossata</taxon>
        <taxon>Ditrysia</taxon>
        <taxon>Noctuoidea</taxon>
        <taxon>Noctuidae</taxon>
        <taxon>Noctuinae</taxon>
        <taxon>Hadenini</taxon>
        <taxon>Mythimna</taxon>
    </lineage>
</organism>
<reference evidence="2" key="1">
    <citation type="submission" date="2023-03" db="EMBL/GenBank/DDBJ databases">
        <title>Chromosome-level genomes of two armyworms, Mythimna separata and Mythimna loreyi, provide insights into the biosynthesis and reception of sex pheromones.</title>
        <authorList>
            <person name="Zhao H."/>
        </authorList>
    </citation>
    <scope>NUCLEOTIDE SEQUENCE</scope>
    <source>
        <strain evidence="2">BeijingLab</strain>
        <tissue evidence="2">Pupa</tissue>
    </source>
</reference>
<gene>
    <name evidence="2" type="ORF">PYW07_001066</name>
</gene>
<protein>
    <recommendedName>
        <fullName evidence="1">PiggyBac transposable element-derived protein 4 C-terminal zinc-finger domain-containing protein</fullName>
    </recommendedName>
</protein>
<evidence type="ECO:0000313" key="3">
    <source>
        <dbReference type="Proteomes" id="UP001231518"/>
    </source>
</evidence>
<dbReference type="PANTHER" id="PTHR46599">
    <property type="entry name" value="PIGGYBAC TRANSPOSABLE ELEMENT-DERIVED PROTEIN 4"/>
    <property type="match status" value="1"/>
</dbReference>
<dbReference type="PANTHER" id="PTHR46599:SF3">
    <property type="entry name" value="PIGGYBAC TRANSPOSABLE ELEMENT-DERIVED PROTEIN 4"/>
    <property type="match status" value="1"/>
</dbReference>
<dbReference type="Pfam" id="PF13842">
    <property type="entry name" value="zf-Tnp_2"/>
    <property type="match status" value="1"/>
</dbReference>
<sequence>MGGVDMKDQMLGPYLIERKRCAKWYMKLFKRLLNVSILNARILLESSAQKRHDHLAFRLNLVDSILTNHLSHCPSNRRCTVSMSRSTHQQPQRMVPFTHWPVLLEQTSTTAASNRNFRKRCTVCLREGKRSQKTTFCCETCQVPLCIQNCFKSYHMSQ</sequence>
<evidence type="ECO:0000313" key="2">
    <source>
        <dbReference type="EMBL" id="KAJ8726368.1"/>
    </source>
</evidence>
<accession>A0AAD8DVK1</accession>
<name>A0AAD8DVK1_MYTSE</name>
<proteinExistence type="predicted"/>
<comment type="caution">
    <text evidence="2">The sequence shown here is derived from an EMBL/GenBank/DDBJ whole genome shotgun (WGS) entry which is preliminary data.</text>
</comment>
<keyword evidence="3" id="KW-1185">Reference proteome</keyword>
<dbReference type="AlphaFoldDB" id="A0AAD8DVK1"/>
<feature type="domain" description="PiggyBac transposable element-derived protein 4 C-terminal zinc-finger" evidence="1">
    <location>
        <begin position="114"/>
        <end position="156"/>
    </location>
</feature>
<dbReference type="EMBL" id="JARGEI010000009">
    <property type="protein sequence ID" value="KAJ8726368.1"/>
    <property type="molecule type" value="Genomic_DNA"/>
</dbReference>
<evidence type="ECO:0000259" key="1">
    <source>
        <dbReference type="Pfam" id="PF13842"/>
    </source>
</evidence>
<dbReference type="Proteomes" id="UP001231518">
    <property type="component" value="Chromosome 10"/>
</dbReference>